<feature type="region of interest" description="Disordered" evidence="1">
    <location>
        <begin position="120"/>
        <end position="149"/>
    </location>
</feature>
<evidence type="ECO:0000313" key="3">
    <source>
        <dbReference type="Proteomes" id="UP000019678"/>
    </source>
</evidence>
<reference evidence="2 3" key="1">
    <citation type="submission" date="2013-05" db="EMBL/GenBank/DDBJ databases">
        <title>Genome assembly of Chondromyces apiculatus DSM 436.</title>
        <authorList>
            <person name="Sharma G."/>
            <person name="Khatri I."/>
            <person name="Kaur C."/>
            <person name="Mayilraj S."/>
            <person name="Subramanian S."/>
        </authorList>
    </citation>
    <scope>NUCLEOTIDE SEQUENCE [LARGE SCALE GENOMIC DNA]</scope>
    <source>
        <strain evidence="2 3">DSM 436</strain>
    </source>
</reference>
<sequence length="149" mass="14963">MGKNVIVSEETLRDLLEAHASLCAWYYALWNAVRDAGGSAAAPDGPARAAFIGRIAADYPELASVARALGEPRMFVPPPPTVTIPPPPPPAFVGAGEPVIHTAREPETAVEPATARARELERLRRSGSGGAGGDGGGAGGGAGGGGISS</sequence>
<dbReference type="AlphaFoldDB" id="A0A017TB96"/>
<dbReference type="EMBL" id="ASRX01000020">
    <property type="protein sequence ID" value="EYF05906.1"/>
    <property type="molecule type" value="Genomic_DNA"/>
</dbReference>
<dbReference type="RefSeq" id="WP_052375293.1">
    <property type="nucleotide sequence ID" value="NZ_ASRX01000020.1"/>
</dbReference>
<comment type="caution">
    <text evidence="2">The sequence shown here is derived from an EMBL/GenBank/DDBJ whole genome shotgun (WGS) entry which is preliminary data.</text>
</comment>
<evidence type="ECO:0000313" key="2">
    <source>
        <dbReference type="EMBL" id="EYF05906.1"/>
    </source>
</evidence>
<name>A0A017TB96_9BACT</name>
<proteinExistence type="predicted"/>
<evidence type="ECO:0000256" key="1">
    <source>
        <dbReference type="SAM" id="MobiDB-lite"/>
    </source>
</evidence>
<dbReference type="Proteomes" id="UP000019678">
    <property type="component" value="Unassembled WGS sequence"/>
</dbReference>
<organism evidence="2 3">
    <name type="scientific">Chondromyces apiculatus DSM 436</name>
    <dbReference type="NCBI Taxonomy" id="1192034"/>
    <lineage>
        <taxon>Bacteria</taxon>
        <taxon>Pseudomonadati</taxon>
        <taxon>Myxococcota</taxon>
        <taxon>Polyangia</taxon>
        <taxon>Polyangiales</taxon>
        <taxon>Polyangiaceae</taxon>
        <taxon>Chondromyces</taxon>
    </lineage>
</organism>
<gene>
    <name evidence="2" type="ORF">CAP_2908</name>
</gene>
<accession>A0A017TB96</accession>
<feature type="compositionally biased region" description="Gly residues" evidence="1">
    <location>
        <begin position="127"/>
        <end position="149"/>
    </location>
</feature>
<keyword evidence="3" id="KW-1185">Reference proteome</keyword>
<dbReference type="OrthoDB" id="5519884at2"/>
<protein>
    <submittedName>
        <fullName evidence="2">Uncharacterized protein</fullName>
    </submittedName>
</protein>